<keyword evidence="1" id="KW-0812">Transmembrane</keyword>
<dbReference type="RefSeq" id="WP_197008003.1">
    <property type="nucleotide sequence ID" value="NZ_BONS01000013.1"/>
</dbReference>
<name>A0A8J7GNC0_9ACTN</name>
<comment type="caution">
    <text evidence="2">The sequence shown here is derived from an EMBL/GenBank/DDBJ whole genome shotgun (WGS) entry which is preliminary data.</text>
</comment>
<protein>
    <submittedName>
        <fullName evidence="2">ABC-2 type transport system permease protein</fullName>
    </submittedName>
</protein>
<proteinExistence type="predicted"/>
<keyword evidence="1" id="KW-1133">Transmembrane helix</keyword>
<dbReference type="EMBL" id="JADOUF010000001">
    <property type="protein sequence ID" value="MBG6141611.1"/>
    <property type="molecule type" value="Genomic_DNA"/>
</dbReference>
<accession>A0A8J7GNC0</accession>
<feature type="transmembrane region" description="Helical" evidence="1">
    <location>
        <begin position="99"/>
        <end position="120"/>
    </location>
</feature>
<evidence type="ECO:0000313" key="3">
    <source>
        <dbReference type="Proteomes" id="UP000622552"/>
    </source>
</evidence>
<evidence type="ECO:0000313" key="2">
    <source>
        <dbReference type="EMBL" id="MBG6141611.1"/>
    </source>
</evidence>
<feature type="transmembrane region" description="Helical" evidence="1">
    <location>
        <begin position="140"/>
        <end position="161"/>
    </location>
</feature>
<feature type="transmembrane region" description="Helical" evidence="1">
    <location>
        <begin position="217"/>
        <end position="238"/>
    </location>
</feature>
<feature type="transmembrane region" description="Helical" evidence="1">
    <location>
        <begin position="54"/>
        <end position="78"/>
    </location>
</feature>
<dbReference type="PANTHER" id="PTHR37305">
    <property type="entry name" value="INTEGRAL MEMBRANE PROTEIN-RELATED"/>
    <property type="match status" value="1"/>
</dbReference>
<keyword evidence="3" id="KW-1185">Reference proteome</keyword>
<evidence type="ECO:0000256" key="1">
    <source>
        <dbReference type="SAM" id="Phobius"/>
    </source>
</evidence>
<dbReference type="PANTHER" id="PTHR37305:SF1">
    <property type="entry name" value="MEMBRANE PROTEIN"/>
    <property type="match status" value="1"/>
</dbReference>
<dbReference type="Proteomes" id="UP000622552">
    <property type="component" value="Unassembled WGS sequence"/>
</dbReference>
<organism evidence="2 3">
    <name type="scientific">Longispora fulva</name>
    <dbReference type="NCBI Taxonomy" id="619741"/>
    <lineage>
        <taxon>Bacteria</taxon>
        <taxon>Bacillati</taxon>
        <taxon>Actinomycetota</taxon>
        <taxon>Actinomycetes</taxon>
        <taxon>Micromonosporales</taxon>
        <taxon>Micromonosporaceae</taxon>
        <taxon>Longispora</taxon>
    </lineage>
</organism>
<feature type="transmembrane region" description="Helical" evidence="1">
    <location>
        <begin position="168"/>
        <end position="186"/>
    </location>
</feature>
<gene>
    <name evidence="2" type="ORF">IW245_007805</name>
</gene>
<keyword evidence="1" id="KW-0472">Membrane</keyword>
<dbReference type="Pfam" id="PF12730">
    <property type="entry name" value="ABC2_membrane_4"/>
    <property type="match status" value="1"/>
</dbReference>
<dbReference type="AlphaFoldDB" id="A0A8J7GNC0"/>
<reference evidence="2" key="1">
    <citation type="submission" date="2020-11" db="EMBL/GenBank/DDBJ databases">
        <title>Sequencing the genomes of 1000 actinobacteria strains.</title>
        <authorList>
            <person name="Klenk H.-P."/>
        </authorList>
    </citation>
    <scope>NUCLEOTIDE SEQUENCE</scope>
    <source>
        <strain evidence="2">DSM 45356</strain>
    </source>
</reference>
<sequence>MIDALASEWLKIRTIRSMFWALLAAAALTVGIGMLASSGTEPGSEIASSVSDNLAGVIMGQLAICVFGALAATSEYATGMIRTSLSVLPVRGRMLTAKALVVTAVGLVAGLVISFLSYAVGQSVTRVPAGLGDPGVLRAVLGGGLYLGVLGLFAFGIGMIVRHSAAAITTAIGAVLILPVASLALGDAGVTFRKWWPSQAGQSIMQVTTSPESLAPWAGFGVFAAGTAAVLTGAWLLFSRRDA</sequence>